<reference evidence="2 3" key="1">
    <citation type="submission" date="2020-08" db="EMBL/GenBank/DDBJ databases">
        <title>Pseudomonas sp. nov.</title>
        <authorList>
            <person name="Gieschler S."/>
            <person name="Fiedler G."/>
            <person name="Brinks E."/>
            <person name="Boehnlein C."/>
            <person name="Franz C.M.A.P."/>
            <person name="Kabisch J."/>
        </authorList>
    </citation>
    <scope>NUCLEOTIDE SEQUENCE [LARGE SCALE GENOMIC DNA]</scope>
    <source>
        <strain evidence="2 3">MBT-1</strain>
    </source>
</reference>
<dbReference type="Proteomes" id="UP000526003">
    <property type="component" value="Unassembled WGS sequence"/>
</dbReference>
<dbReference type="NCBIfam" id="NF033928">
    <property type="entry name" value="alph_xenorhab_A"/>
    <property type="match status" value="1"/>
</dbReference>
<feature type="coiled-coil region" evidence="1">
    <location>
        <begin position="226"/>
        <end position="253"/>
    </location>
</feature>
<dbReference type="Gene3D" id="1.20.1170.10">
    <property type="match status" value="1"/>
</dbReference>
<dbReference type="AlphaFoldDB" id="A0A7X1KYP4"/>
<protein>
    <submittedName>
        <fullName evidence="2">Alpha-xenorhabdolysin family binary toxin subunit A</fullName>
    </submittedName>
</protein>
<dbReference type="CDD" id="cd22657">
    <property type="entry name" value="ClyA_XaxA-like"/>
    <property type="match status" value="1"/>
</dbReference>
<sequence length="734" mass="81871">MDDKVLEAAVLAPKLFVDVSLGEGEEYNRDPGFQLTKEQIVNLRRYEVLGLSLPVVIDDVIVYLDYGQGDAGGPGLTPGDFLATFKKTYEHARGWSPLREKIMLTGTDLKIFAGSILRIGNGIVEIYEDQKVSSYLEEHGIDTPEKYLAQQFLNPGIPSLDLSAGDLYELRTYLDEMLSKVQSAHTKATSVRDEIDRFGTAMREDVLPSVKLRLKAVSENTYQSDIKALQQKIDDRSEEIEQLSNQYDQMVKDAIMAAASLNVAGLILGIYTGVKAEEIRKQRNALKEAQARDNLQMLSKNKTLSSLNRIRTDLQELKDVTVEAEVATQNLMLVWNSLALYVKASKEDADLLDNALSLRQFKNQVLSIIEPWNQIKNSADQLLGVFAEADKEYEAGQLQGAEGVKMFRSFSASDTPSFNIVQLRACNAQLQDSNVTAQMLFERWDYQHGNVEKTNGLALAANQATVSLRVLSGTTIINLQQSLKKLELLQGEVASPIDADEVRSDMHKELNRLSAQLTASSDELKNSNQKLLVSYSRDSSAQLAKGLRAEQAYAEERMAVLEKQRDELEPKIKSVSDGIDLIAKAGIEKLGEQMDLSKDKVVELGMTPPQVAVVMFAIDTLKMLIEDIGTTVSYLNMVAQLNRLKDRLAELKDQAKRFTSDALRAAGQIELLQALDKVDEQRSDYVAEFSRLLAYYEDLSIKFTPAQAEPVEARVEFAIAEIKEDITYLTPMKL</sequence>
<gene>
    <name evidence="2" type="ORF">H7995_14790</name>
</gene>
<dbReference type="RefSeq" id="WP_185818544.1">
    <property type="nucleotide sequence ID" value="NZ_JACMYG010000013.1"/>
</dbReference>
<evidence type="ECO:0000256" key="1">
    <source>
        <dbReference type="SAM" id="Coils"/>
    </source>
</evidence>
<organism evidence="2 3">
    <name type="scientific">Pseudomonas kielensis</name>
    <dbReference type="NCBI Taxonomy" id="2762577"/>
    <lineage>
        <taxon>Bacteria</taxon>
        <taxon>Pseudomonadati</taxon>
        <taxon>Pseudomonadota</taxon>
        <taxon>Gammaproteobacteria</taxon>
        <taxon>Pseudomonadales</taxon>
        <taxon>Pseudomonadaceae</taxon>
        <taxon>Pseudomonas</taxon>
    </lineage>
</organism>
<keyword evidence="1" id="KW-0175">Coiled coil</keyword>
<dbReference type="NCBIfam" id="NF033927">
    <property type="entry name" value="alph_xenorhab_B"/>
    <property type="match status" value="1"/>
</dbReference>
<feature type="coiled-coil region" evidence="1">
    <location>
        <begin position="510"/>
        <end position="564"/>
    </location>
</feature>
<name>A0A7X1KYP4_9PSED</name>
<dbReference type="SUPFAM" id="SSF58100">
    <property type="entry name" value="Bacterial hemolysins"/>
    <property type="match status" value="1"/>
</dbReference>
<evidence type="ECO:0000313" key="3">
    <source>
        <dbReference type="Proteomes" id="UP000526003"/>
    </source>
</evidence>
<accession>A0A7X1KYP4</accession>
<keyword evidence="3" id="KW-1185">Reference proteome</keyword>
<dbReference type="InterPro" id="IPR047760">
    <property type="entry name" value="XaxB-like"/>
</dbReference>
<proteinExistence type="predicted"/>
<dbReference type="EMBL" id="JACMYG010000013">
    <property type="protein sequence ID" value="MBC2691061.1"/>
    <property type="molecule type" value="Genomic_DNA"/>
</dbReference>
<feature type="coiled-coil region" evidence="1">
    <location>
        <begin position="634"/>
        <end position="661"/>
    </location>
</feature>
<comment type="caution">
    <text evidence="2">The sequence shown here is derived from an EMBL/GenBank/DDBJ whole genome shotgun (WGS) entry which is preliminary data.</text>
</comment>
<evidence type="ECO:0000313" key="2">
    <source>
        <dbReference type="EMBL" id="MBC2691061.1"/>
    </source>
</evidence>